<dbReference type="CDD" id="cd13769">
    <property type="entry name" value="ApoLp-III_like"/>
    <property type="match status" value="1"/>
</dbReference>
<evidence type="ECO:0000256" key="1">
    <source>
        <dbReference type="SAM" id="Coils"/>
    </source>
</evidence>
<keyword evidence="1" id="KW-0175">Coiled coil</keyword>
<dbReference type="Gene3D" id="1.20.120.20">
    <property type="entry name" value="Apolipoprotein"/>
    <property type="match status" value="1"/>
</dbReference>
<dbReference type="EMBL" id="KP713775">
    <property type="protein sequence ID" value="AKR15717.1"/>
    <property type="molecule type" value="mRNA"/>
</dbReference>
<evidence type="ECO:0000256" key="2">
    <source>
        <dbReference type="SAM" id="SignalP"/>
    </source>
</evidence>
<dbReference type="GO" id="GO:0005576">
    <property type="term" value="C:extracellular region"/>
    <property type="evidence" value="ECO:0007669"/>
    <property type="project" value="InterPro"/>
</dbReference>
<dbReference type="SUPFAM" id="SSF47857">
    <property type="entry name" value="Apolipophorin-III"/>
    <property type="match status" value="1"/>
</dbReference>
<accession>A0A0K0QRF8</accession>
<dbReference type="GO" id="GO:0006869">
    <property type="term" value="P:lipid transport"/>
    <property type="evidence" value="ECO:0007669"/>
    <property type="project" value="InterPro"/>
</dbReference>
<feature type="signal peptide" evidence="2">
    <location>
        <begin position="1"/>
        <end position="17"/>
    </location>
</feature>
<name>A0A0K0QRF8_9NEOP</name>
<dbReference type="Pfam" id="PF07464">
    <property type="entry name" value="ApoLp-III"/>
    <property type="match status" value="1"/>
</dbReference>
<keyword evidence="2" id="KW-0732">Signal</keyword>
<feature type="chain" id="PRO_5005451994" evidence="2">
    <location>
        <begin position="18"/>
        <end position="186"/>
    </location>
</feature>
<sequence length="186" mass="20810">MAAKCFILLACVAFAHGAMVRRDAPPNMWQDIEKHAESFHKTFSEQFNALVNSKNTQDFNKAIKDGSDSVLQQLTTFSNSLQSAMNDANGKAKEALEQTRKNLEKTAEELRKAHPDVEKQATALREKLQSAVQNAVKESQNLAKEVAANMDQTNQKLAPKVKEAYDEFVKHAQEVQKKLHEAATKQ</sequence>
<dbReference type="GO" id="GO:0008289">
    <property type="term" value="F:lipid binding"/>
    <property type="evidence" value="ECO:0007669"/>
    <property type="project" value="InterPro"/>
</dbReference>
<reference evidence="3" key="1">
    <citation type="submission" date="2015-01" db="EMBL/GenBank/DDBJ databases">
        <title>Establishment of an Ehrlichia FRET-qPCR to investigate the prevalence of ehrlichiosis in ruminants from five Caribbean islands.</title>
        <authorList>
            <person name="Zhang J."/>
        </authorList>
    </citation>
    <scope>NUCLEOTIDE SEQUENCE</scope>
</reference>
<evidence type="ECO:0000313" key="3">
    <source>
        <dbReference type="EMBL" id="AKR15717.1"/>
    </source>
</evidence>
<feature type="coiled-coil region" evidence="1">
    <location>
        <begin position="78"/>
        <end position="156"/>
    </location>
</feature>
<proteinExistence type="evidence at transcript level"/>
<organism evidence="3">
    <name type="scientific">Actias selene</name>
    <name type="common">Indian moon moth</name>
    <dbReference type="NCBI Taxonomy" id="37776"/>
    <lineage>
        <taxon>Eukaryota</taxon>
        <taxon>Metazoa</taxon>
        <taxon>Ecdysozoa</taxon>
        <taxon>Arthropoda</taxon>
        <taxon>Hexapoda</taxon>
        <taxon>Insecta</taxon>
        <taxon>Pterygota</taxon>
        <taxon>Neoptera</taxon>
        <taxon>Endopterygota</taxon>
        <taxon>Lepidoptera</taxon>
        <taxon>Glossata</taxon>
        <taxon>Ditrysia</taxon>
        <taxon>Bombycoidea</taxon>
        <taxon>Saturniidae</taxon>
        <taxon>Saturniinae</taxon>
        <taxon>Saturniini</taxon>
        <taxon>Actias</taxon>
    </lineage>
</organism>
<dbReference type="AlphaFoldDB" id="A0A0K0QRF8"/>
<protein>
    <submittedName>
        <fullName evidence="3">Apolipophorin III</fullName>
    </submittedName>
</protein>
<dbReference type="InterPro" id="IPR010009">
    <property type="entry name" value="ApoLp-III"/>
</dbReference>